<dbReference type="Proteomes" id="UP000265520">
    <property type="component" value="Unassembled WGS sequence"/>
</dbReference>
<dbReference type="EMBL" id="LXQA010060042">
    <property type="protein sequence ID" value="MCI05875.1"/>
    <property type="molecule type" value="Genomic_DNA"/>
</dbReference>
<feature type="non-terminal residue" evidence="2">
    <location>
        <position position="26"/>
    </location>
</feature>
<evidence type="ECO:0000256" key="1">
    <source>
        <dbReference type="SAM" id="MobiDB-lite"/>
    </source>
</evidence>
<evidence type="ECO:0000313" key="2">
    <source>
        <dbReference type="EMBL" id="MCI05875.1"/>
    </source>
</evidence>
<organism evidence="2 3">
    <name type="scientific">Trifolium medium</name>
    <dbReference type="NCBI Taxonomy" id="97028"/>
    <lineage>
        <taxon>Eukaryota</taxon>
        <taxon>Viridiplantae</taxon>
        <taxon>Streptophyta</taxon>
        <taxon>Embryophyta</taxon>
        <taxon>Tracheophyta</taxon>
        <taxon>Spermatophyta</taxon>
        <taxon>Magnoliopsida</taxon>
        <taxon>eudicotyledons</taxon>
        <taxon>Gunneridae</taxon>
        <taxon>Pentapetalae</taxon>
        <taxon>rosids</taxon>
        <taxon>fabids</taxon>
        <taxon>Fabales</taxon>
        <taxon>Fabaceae</taxon>
        <taxon>Papilionoideae</taxon>
        <taxon>50 kb inversion clade</taxon>
        <taxon>NPAAA clade</taxon>
        <taxon>Hologalegina</taxon>
        <taxon>IRL clade</taxon>
        <taxon>Trifolieae</taxon>
        <taxon>Trifolium</taxon>
    </lineage>
</organism>
<feature type="compositionally biased region" description="Basic and acidic residues" evidence="1">
    <location>
        <begin position="12"/>
        <end position="26"/>
    </location>
</feature>
<name>A0A392P4W7_9FABA</name>
<dbReference type="AlphaFoldDB" id="A0A392P4W7"/>
<comment type="caution">
    <text evidence="2">The sequence shown here is derived from an EMBL/GenBank/DDBJ whole genome shotgun (WGS) entry which is preliminary data.</text>
</comment>
<accession>A0A392P4W7</accession>
<feature type="region of interest" description="Disordered" evidence="1">
    <location>
        <begin position="1"/>
        <end position="26"/>
    </location>
</feature>
<protein>
    <submittedName>
        <fullName evidence="2">Uncharacterized protein</fullName>
    </submittedName>
</protein>
<sequence length="26" mass="3046">MLKARQIAPSENGKRTLRDFSRAWGR</sequence>
<proteinExistence type="predicted"/>
<keyword evidence="3" id="KW-1185">Reference proteome</keyword>
<reference evidence="2 3" key="1">
    <citation type="journal article" date="2018" name="Front. Plant Sci.">
        <title>Red Clover (Trifolium pratense) and Zigzag Clover (T. medium) - A Picture of Genomic Similarities and Differences.</title>
        <authorList>
            <person name="Dluhosova J."/>
            <person name="Istvanek J."/>
            <person name="Nedelnik J."/>
            <person name="Repkova J."/>
        </authorList>
    </citation>
    <scope>NUCLEOTIDE SEQUENCE [LARGE SCALE GENOMIC DNA]</scope>
    <source>
        <strain evidence="3">cv. 10/8</strain>
        <tissue evidence="2">Leaf</tissue>
    </source>
</reference>
<evidence type="ECO:0000313" key="3">
    <source>
        <dbReference type="Proteomes" id="UP000265520"/>
    </source>
</evidence>